<dbReference type="Pfam" id="PF00027">
    <property type="entry name" value="cNMP_binding"/>
    <property type="match status" value="1"/>
</dbReference>
<evidence type="ECO:0000256" key="1">
    <source>
        <dbReference type="ARBA" id="ARBA00006636"/>
    </source>
</evidence>
<name>A0A1J0WH74_9RHOB</name>
<sequence>MTLNIFDDAAETRLAQHGEIRHLERGERLVAAGEAADTLYFVRSGRFHVVVGGAVIAEISEGDPIGEIAFFSGARRTADVVAARDSEVLALDRTAWEGAAQMPGVVDGVLKSLSERLGAAVPHVPRLAAAPPKVVVLVPAGGKAVEADFAKPFAKALSGAAPLRARDIPADLRDDPRGIARWLLAREGEADTRVIWIEGLEETAFAVAALRQSDLCMLVGDVRSASALNGLERLALTLYRPEARHLVLLREPEAPISGTAAWIEPRAPHLHHHVATQADISRAGRLVSGRGLGLILAGGGALCCAHLGIARALDEAGVQIDMYGGTSGGAAMAIALAAGLDPMEVLRRSQDIFVRSGALKKLTIPIHALLDHHPFDSRLQEHYGMYLLEDLPVPVLAVSTSLTRNGIYLHRTGDAWKAVRASGSLPGLLPPVVTDSGEVLIDGGIVDNLPIAPMQELKLGPNIVVGLSQLQEWRLQSRYESLPGRLDLARDLVLRRRDPQDFPRIMQLLQKSMAVTSRRAHAAACMQGNVLVVPPIPPELGLMDWHAGERLAEIGYAHMRAQIDAGLLEEIVT</sequence>
<keyword evidence="9" id="KW-1185">Reference proteome</keyword>
<evidence type="ECO:0000259" key="6">
    <source>
        <dbReference type="PROSITE" id="PS50042"/>
    </source>
</evidence>
<dbReference type="CDD" id="cd00038">
    <property type="entry name" value="CAP_ED"/>
    <property type="match status" value="1"/>
</dbReference>
<dbReference type="RefSeq" id="WP_071971869.1">
    <property type="nucleotide sequence ID" value="NZ_CP018076.1"/>
</dbReference>
<proteinExistence type="inferred from homology"/>
<dbReference type="SUPFAM" id="SSF51206">
    <property type="entry name" value="cAMP-binding domain-like"/>
    <property type="match status" value="1"/>
</dbReference>
<feature type="active site" description="Nucleophile" evidence="5">
    <location>
        <position position="327"/>
    </location>
</feature>
<evidence type="ECO:0000313" key="8">
    <source>
        <dbReference type="EMBL" id="APE43536.1"/>
    </source>
</evidence>
<dbReference type="KEGG" id="suam:BOO69_09015"/>
<keyword evidence="3 5" id="KW-0442">Lipid degradation</keyword>
<dbReference type="GO" id="GO:0016042">
    <property type="term" value="P:lipid catabolic process"/>
    <property type="evidence" value="ECO:0007669"/>
    <property type="project" value="UniProtKB-UniRule"/>
</dbReference>
<comment type="similarity">
    <text evidence="1">Belongs to the NTE family.</text>
</comment>
<feature type="domain" description="PNPLA" evidence="7">
    <location>
        <begin position="294"/>
        <end position="455"/>
    </location>
</feature>
<dbReference type="GO" id="GO:0004622">
    <property type="term" value="F:phosphatidylcholine lysophospholipase activity"/>
    <property type="evidence" value="ECO:0007669"/>
    <property type="project" value="UniProtKB-ARBA"/>
</dbReference>
<feature type="domain" description="Cyclic nucleotide-binding" evidence="6">
    <location>
        <begin position="2"/>
        <end position="97"/>
    </location>
</feature>
<dbReference type="InterPro" id="IPR000595">
    <property type="entry name" value="cNMP-bd_dom"/>
</dbReference>
<dbReference type="Gene3D" id="3.40.1090.10">
    <property type="entry name" value="Cytosolic phospholipase A2 catalytic domain"/>
    <property type="match status" value="2"/>
</dbReference>
<feature type="short sequence motif" description="DGA/G" evidence="5">
    <location>
        <begin position="442"/>
        <end position="444"/>
    </location>
</feature>
<dbReference type="InterPro" id="IPR018488">
    <property type="entry name" value="cNMP-bd_CS"/>
</dbReference>
<comment type="caution">
    <text evidence="5">Lacks conserved residue(s) required for the propagation of feature annotation.</text>
</comment>
<feature type="short sequence motif" description="GXSXG" evidence="5">
    <location>
        <begin position="325"/>
        <end position="329"/>
    </location>
</feature>
<dbReference type="PROSITE" id="PS51635">
    <property type="entry name" value="PNPLA"/>
    <property type="match status" value="1"/>
</dbReference>
<dbReference type="PANTHER" id="PTHR14226">
    <property type="entry name" value="NEUROPATHY TARGET ESTERASE/SWISS CHEESE D.MELANOGASTER"/>
    <property type="match status" value="1"/>
</dbReference>
<dbReference type="Pfam" id="PF01734">
    <property type="entry name" value="Patatin"/>
    <property type="match status" value="1"/>
</dbReference>
<dbReference type="Proteomes" id="UP000181897">
    <property type="component" value="Chromosome"/>
</dbReference>
<dbReference type="InterPro" id="IPR018490">
    <property type="entry name" value="cNMP-bd_dom_sf"/>
</dbReference>
<evidence type="ECO:0000256" key="2">
    <source>
        <dbReference type="ARBA" id="ARBA00022801"/>
    </source>
</evidence>
<dbReference type="SUPFAM" id="SSF52151">
    <property type="entry name" value="FabD/lysophospholipase-like"/>
    <property type="match status" value="1"/>
</dbReference>
<dbReference type="InterPro" id="IPR050301">
    <property type="entry name" value="NTE"/>
</dbReference>
<dbReference type="SMART" id="SM00100">
    <property type="entry name" value="cNMP"/>
    <property type="match status" value="1"/>
</dbReference>
<keyword evidence="2 5" id="KW-0378">Hydrolase</keyword>
<dbReference type="PROSITE" id="PS50042">
    <property type="entry name" value="CNMP_BINDING_3"/>
    <property type="match status" value="1"/>
</dbReference>
<feature type="active site" description="Proton acceptor" evidence="5">
    <location>
        <position position="442"/>
    </location>
</feature>
<keyword evidence="4 5" id="KW-0443">Lipid metabolism</keyword>
<dbReference type="Gene3D" id="2.60.120.10">
    <property type="entry name" value="Jelly Rolls"/>
    <property type="match status" value="1"/>
</dbReference>
<dbReference type="InterPro" id="IPR016035">
    <property type="entry name" value="Acyl_Trfase/lysoPLipase"/>
</dbReference>
<organism evidence="8 9">
    <name type="scientific">Sulfitobacter alexandrii</name>
    <dbReference type="NCBI Taxonomy" id="1917485"/>
    <lineage>
        <taxon>Bacteria</taxon>
        <taxon>Pseudomonadati</taxon>
        <taxon>Pseudomonadota</taxon>
        <taxon>Alphaproteobacteria</taxon>
        <taxon>Rhodobacterales</taxon>
        <taxon>Roseobacteraceae</taxon>
        <taxon>Sulfitobacter</taxon>
    </lineage>
</organism>
<dbReference type="OrthoDB" id="5290098at2"/>
<dbReference type="PROSITE" id="PS00888">
    <property type="entry name" value="CNMP_BINDING_1"/>
    <property type="match status" value="1"/>
</dbReference>
<evidence type="ECO:0000259" key="7">
    <source>
        <dbReference type="PROSITE" id="PS51635"/>
    </source>
</evidence>
<reference evidence="8 9" key="1">
    <citation type="submission" date="2016-11" db="EMBL/GenBank/DDBJ databases">
        <title>Complete genome sequence of Sulfitobacter sp. AM1-D1, a toxic bacteria associated with marine dinoflagellate Alexandrium minutum in East China Sea.</title>
        <authorList>
            <person name="Yang Q."/>
            <person name="Zhang X."/>
            <person name="Tian X."/>
        </authorList>
    </citation>
    <scope>NUCLEOTIDE SEQUENCE [LARGE SCALE GENOMIC DNA]</scope>
    <source>
        <strain evidence="8 9">AM1-D1</strain>
    </source>
</reference>
<evidence type="ECO:0008006" key="10">
    <source>
        <dbReference type="Google" id="ProtNLM"/>
    </source>
</evidence>
<dbReference type="EMBL" id="CP018076">
    <property type="protein sequence ID" value="APE43536.1"/>
    <property type="molecule type" value="Genomic_DNA"/>
</dbReference>
<accession>A0A1J0WH74</accession>
<dbReference type="AlphaFoldDB" id="A0A1J0WH74"/>
<gene>
    <name evidence="8" type="ORF">BOO69_09015</name>
</gene>
<dbReference type="InterPro" id="IPR014710">
    <property type="entry name" value="RmlC-like_jellyroll"/>
</dbReference>
<evidence type="ECO:0000256" key="3">
    <source>
        <dbReference type="ARBA" id="ARBA00022963"/>
    </source>
</evidence>
<evidence type="ECO:0000313" key="9">
    <source>
        <dbReference type="Proteomes" id="UP000181897"/>
    </source>
</evidence>
<evidence type="ECO:0000256" key="5">
    <source>
        <dbReference type="PROSITE-ProRule" id="PRU01161"/>
    </source>
</evidence>
<dbReference type="STRING" id="1917485.BOO69_09015"/>
<dbReference type="InterPro" id="IPR002641">
    <property type="entry name" value="PNPLA_dom"/>
</dbReference>
<protein>
    <recommendedName>
        <fullName evidence="10">Cyclic nucleotide-binding domain-containing protein</fullName>
    </recommendedName>
</protein>
<evidence type="ECO:0000256" key="4">
    <source>
        <dbReference type="ARBA" id="ARBA00023098"/>
    </source>
</evidence>
<dbReference type="PANTHER" id="PTHR14226:SF29">
    <property type="entry name" value="NEUROPATHY TARGET ESTERASE SWS"/>
    <property type="match status" value="1"/>
</dbReference>